<dbReference type="CDD" id="cd00635">
    <property type="entry name" value="PLPDE_III_YBL036c_like"/>
    <property type="match status" value="1"/>
</dbReference>
<organism evidence="5 6">
    <name type="scientific">Sporosarcina siberiensis</name>
    <dbReference type="NCBI Taxonomy" id="1365606"/>
    <lineage>
        <taxon>Bacteria</taxon>
        <taxon>Bacillati</taxon>
        <taxon>Bacillota</taxon>
        <taxon>Bacilli</taxon>
        <taxon>Bacillales</taxon>
        <taxon>Caryophanaceae</taxon>
        <taxon>Sporosarcina</taxon>
    </lineage>
</organism>
<name>A0ABW4SKJ4_9BACL</name>
<proteinExistence type="inferred from homology"/>
<dbReference type="NCBIfam" id="TIGR00044">
    <property type="entry name" value="YggS family pyridoxal phosphate-dependent enzyme"/>
    <property type="match status" value="1"/>
</dbReference>
<sequence>MGYLTERIQRIEHSIQQACENSSRSRSEVEIVAVTKSVSTARANEVKEAGIIQLGENRAEELLVKQEAISDGVEWHFIGNLQSRKVRDIINEIDYLHSLDRMSIAKEIQKRALNEVKCFIQVNVSGESSKSGITPEELDDFVSSLKSYDKIKVVGLMTMAPHVEDEKVLRTVFKDMKTLRDRIMAQQLTHAPCTELSMGMSNDFVIAVEEGATYVRIGTALVGAESEGFN</sequence>
<keyword evidence="6" id="KW-1185">Reference proteome</keyword>
<dbReference type="PANTHER" id="PTHR10146">
    <property type="entry name" value="PROLINE SYNTHETASE CO-TRANSCRIBED BACTERIAL HOMOLOG PROTEIN"/>
    <property type="match status" value="1"/>
</dbReference>
<dbReference type="Gene3D" id="3.20.20.10">
    <property type="entry name" value="Alanine racemase"/>
    <property type="match status" value="1"/>
</dbReference>
<evidence type="ECO:0000256" key="1">
    <source>
        <dbReference type="ARBA" id="ARBA00022898"/>
    </source>
</evidence>
<dbReference type="RefSeq" id="WP_381538665.1">
    <property type="nucleotide sequence ID" value="NZ_JBHUGI010000032.1"/>
</dbReference>
<dbReference type="PROSITE" id="PS01211">
    <property type="entry name" value="UPF0001"/>
    <property type="match status" value="1"/>
</dbReference>
<evidence type="ECO:0000313" key="6">
    <source>
        <dbReference type="Proteomes" id="UP001597218"/>
    </source>
</evidence>
<dbReference type="EMBL" id="JBHUGI010000032">
    <property type="protein sequence ID" value="MFD1928949.1"/>
    <property type="molecule type" value="Genomic_DNA"/>
</dbReference>
<comment type="function">
    <text evidence="2">Pyridoxal 5'-phosphate (PLP)-binding protein, which is involved in PLP homeostasis.</text>
</comment>
<dbReference type="InterPro" id="IPR001608">
    <property type="entry name" value="Ala_racemase_N"/>
</dbReference>
<evidence type="ECO:0000313" key="5">
    <source>
        <dbReference type="EMBL" id="MFD1928949.1"/>
    </source>
</evidence>
<dbReference type="PIRSF" id="PIRSF004848">
    <property type="entry name" value="YBL036c_PLPDEIII"/>
    <property type="match status" value="1"/>
</dbReference>
<dbReference type="HAMAP" id="MF_02087">
    <property type="entry name" value="PLP_homeostasis"/>
    <property type="match status" value="1"/>
</dbReference>
<feature type="domain" description="Alanine racemase N-terminal" evidence="4">
    <location>
        <begin position="9"/>
        <end position="224"/>
    </location>
</feature>
<evidence type="ECO:0000259" key="4">
    <source>
        <dbReference type="Pfam" id="PF01168"/>
    </source>
</evidence>
<feature type="modified residue" description="N6-(pyridoxal phosphate)lysine" evidence="2">
    <location>
        <position position="36"/>
    </location>
</feature>
<accession>A0ABW4SKJ4</accession>
<evidence type="ECO:0000256" key="3">
    <source>
        <dbReference type="RuleBase" id="RU004514"/>
    </source>
</evidence>
<dbReference type="SUPFAM" id="SSF51419">
    <property type="entry name" value="PLP-binding barrel"/>
    <property type="match status" value="1"/>
</dbReference>
<dbReference type="Pfam" id="PF01168">
    <property type="entry name" value="Ala_racemase_N"/>
    <property type="match status" value="1"/>
</dbReference>
<dbReference type="PANTHER" id="PTHR10146:SF14">
    <property type="entry name" value="PYRIDOXAL PHOSPHATE HOMEOSTASIS PROTEIN"/>
    <property type="match status" value="1"/>
</dbReference>
<keyword evidence="1 2" id="KW-0663">Pyridoxal phosphate</keyword>
<reference evidence="6" key="1">
    <citation type="journal article" date="2019" name="Int. J. Syst. Evol. Microbiol.">
        <title>The Global Catalogue of Microorganisms (GCM) 10K type strain sequencing project: providing services to taxonomists for standard genome sequencing and annotation.</title>
        <authorList>
            <consortium name="The Broad Institute Genomics Platform"/>
            <consortium name="The Broad Institute Genome Sequencing Center for Infectious Disease"/>
            <person name="Wu L."/>
            <person name="Ma J."/>
        </authorList>
    </citation>
    <scope>NUCLEOTIDE SEQUENCE [LARGE SCALE GENOMIC DNA]</scope>
    <source>
        <strain evidence="6">CGMCC 4.7177</strain>
    </source>
</reference>
<dbReference type="Proteomes" id="UP001597218">
    <property type="component" value="Unassembled WGS sequence"/>
</dbReference>
<gene>
    <name evidence="5" type="ORF">ACFSFY_12980</name>
</gene>
<dbReference type="InterPro" id="IPR029066">
    <property type="entry name" value="PLP-binding_barrel"/>
</dbReference>
<comment type="similarity">
    <text evidence="2 3">Belongs to the pyridoxal phosphate-binding protein YggS/PROSC family.</text>
</comment>
<dbReference type="InterPro" id="IPR011078">
    <property type="entry name" value="PyrdxlP_homeostasis"/>
</dbReference>
<comment type="caution">
    <text evidence="5">The sequence shown here is derived from an EMBL/GenBank/DDBJ whole genome shotgun (WGS) entry which is preliminary data.</text>
</comment>
<evidence type="ECO:0000256" key="2">
    <source>
        <dbReference type="HAMAP-Rule" id="MF_02087"/>
    </source>
</evidence>
<protein>
    <recommendedName>
        <fullName evidence="2">Pyridoxal phosphate homeostasis protein</fullName>
        <shortName evidence="2">PLP homeostasis protein</shortName>
    </recommendedName>
</protein>